<evidence type="ECO:0000313" key="3">
    <source>
        <dbReference type="Proteomes" id="UP001205337"/>
    </source>
</evidence>
<comment type="caution">
    <text evidence="2">The sequence shown here is derived from an EMBL/GenBank/DDBJ whole genome shotgun (WGS) entry which is preliminary data.</text>
</comment>
<reference evidence="2 3" key="1">
    <citation type="submission" date="2022-08" db="EMBL/GenBank/DDBJ databases">
        <authorList>
            <person name="Li F."/>
        </authorList>
    </citation>
    <scope>NUCLEOTIDE SEQUENCE [LARGE SCALE GENOMIC DNA]</scope>
    <source>
        <strain evidence="2 3">10F1B-8-1</strain>
    </source>
</reference>
<feature type="transmembrane region" description="Helical" evidence="1">
    <location>
        <begin position="21"/>
        <end position="42"/>
    </location>
</feature>
<name>A0ABT1ZIP8_9MICO</name>
<sequence>MPRARRWTDALRHRLGRDDGSASLEFITVGVLLLVPLVYLVLVVSSLQAAALGTEGAVRQASRVFVQATTEADARAAAERALRVTLADYGLDAGAAEVAISCRPDPVDCLARRGFVTVELSTVVPLPFAPPVLGLDVPLGVPVHAVATEQVSRFRAGS</sequence>
<evidence type="ECO:0000256" key="1">
    <source>
        <dbReference type="SAM" id="Phobius"/>
    </source>
</evidence>
<dbReference type="EMBL" id="JANTHX010000008">
    <property type="protein sequence ID" value="MCS0500594.1"/>
    <property type="molecule type" value="Genomic_DNA"/>
</dbReference>
<organism evidence="2 3">
    <name type="scientific">Protaetiibacter mangrovi</name>
    <dbReference type="NCBI Taxonomy" id="2970926"/>
    <lineage>
        <taxon>Bacteria</taxon>
        <taxon>Bacillati</taxon>
        <taxon>Actinomycetota</taxon>
        <taxon>Actinomycetes</taxon>
        <taxon>Micrococcales</taxon>
        <taxon>Microbacteriaceae</taxon>
        <taxon>Protaetiibacter</taxon>
    </lineage>
</organism>
<dbReference type="Proteomes" id="UP001205337">
    <property type="component" value="Unassembled WGS sequence"/>
</dbReference>
<dbReference type="RefSeq" id="WP_258799779.1">
    <property type="nucleotide sequence ID" value="NZ_JANTHX010000008.1"/>
</dbReference>
<keyword evidence="1" id="KW-0812">Transmembrane</keyword>
<keyword evidence="1" id="KW-1133">Transmembrane helix</keyword>
<protein>
    <recommendedName>
        <fullName evidence="4">TadE family protein</fullName>
    </recommendedName>
</protein>
<evidence type="ECO:0000313" key="2">
    <source>
        <dbReference type="EMBL" id="MCS0500594.1"/>
    </source>
</evidence>
<keyword evidence="1" id="KW-0472">Membrane</keyword>
<accession>A0ABT1ZIP8</accession>
<keyword evidence="3" id="KW-1185">Reference proteome</keyword>
<gene>
    <name evidence="2" type="ORF">NUH29_13660</name>
</gene>
<proteinExistence type="predicted"/>
<evidence type="ECO:0008006" key="4">
    <source>
        <dbReference type="Google" id="ProtNLM"/>
    </source>
</evidence>